<feature type="transmembrane region" description="Helical" evidence="1">
    <location>
        <begin position="204"/>
        <end position="226"/>
    </location>
</feature>
<dbReference type="Pfam" id="PF14897">
    <property type="entry name" value="EpsG"/>
    <property type="match status" value="1"/>
</dbReference>
<dbReference type="InterPro" id="IPR049458">
    <property type="entry name" value="EpsG-like"/>
</dbReference>
<name>A0A2A5JW47_PSEO7</name>
<dbReference type="OrthoDB" id="10020817at2"/>
<comment type="caution">
    <text evidence="2">The sequence shown here is derived from an EMBL/GenBank/DDBJ whole genome shotgun (WGS) entry which is preliminary data.</text>
</comment>
<dbReference type="Proteomes" id="UP000228621">
    <property type="component" value="Unassembled WGS sequence"/>
</dbReference>
<gene>
    <name evidence="2" type="ORF">CEX98_01025</name>
</gene>
<feature type="transmembrane region" description="Helical" evidence="1">
    <location>
        <begin position="174"/>
        <end position="192"/>
    </location>
</feature>
<keyword evidence="3" id="KW-1185">Reference proteome</keyword>
<keyword evidence="1" id="KW-1133">Transmembrane helix</keyword>
<feature type="transmembrane region" description="Helical" evidence="1">
    <location>
        <begin position="264"/>
        <end position="281"/>
    </location>
</feature>
<proteinExistence type="predicted"/>
<evidence type="ECO:0000256" key="1">
    <source>
        <dbReference type="SAM" id="Phobius"/>
    </source>
</evidence>
<dbReference type="EMBL" id="NKHF01000004">
    <property type="protein sequence ID" value="PCK33630.1"/>
    <property type="molecule type" value="Genomic_DNA"/>
</dbReference>
<feature type="transmembrane region" description="Helical" evidence="1">
    <location>
        <begin position="293"/>
        <end position="310"/>
    </location>
</feature>
<keyword evidence="1" id="KW-0472">Membrane</keyword>
<evidence type="ECO:0000313" key="3">
    <source>
        <dbReference type="Proteomes" id="UP000228621"/>
    </source>
</evidence>
<evidence type="ECO:0008006" key="4">
    <source>
        <dbReference type="Google" id="ProtNLM"/>
    </source>
</evidence>
<organism evidence="2 3">
    <name type="scientific">Pseudoalteromonas piscicida</name>
    <dbReference type="NCBI Taxonomy" id="43662"/>
    <lineage>
        <taxon>Bacteria</taxon>
        <taxon>Pseudomonadati</taxon>
        <taxon>Pseudomonadota</taxon>
        <taxon>Gammaproteobacteria</taxon>
        <taxon>Alteromonadales</taxon>
        <taxon>Pseudoalteromonadaceae</taxon>
        <taxon>Pseudoalteromonas</taxon>
    </lineage>
</organism>
<feature type="transmembrane region" description="Helical" evidence="1">
    <location>
        <begin position="12"/>
        <end position="28"/>
    </location>
</feature>
<dbReference type="RefSeq" id="WP_099640283.1">
    <property type="nucleotide sequence ID" value="NZ_NKHF01000004.1"/>
</dbReference>
<protein>
    <recommendedName>
        <fullName evidence="4">EpsG family protein</fullName>
    </recommendedName>
</protein>
<reference evidence="3" key="1">
    <citation type="journal article" date="2019" name="Genome Announc.">
        <title>Draft Genome Sequence of Pseudoalteromonas piscicida Strain 36Y ROTHPW, an Hypersaline Seawater Isolate from the South Coast of Sonora, Mexico.</title>
        <authorList>
            <person name="Sanchez-Diaz R."/>
            <person name="Molina-Garza Z.J."/>
            <person name="Cruz-Suarez L.E."/>
            <person name="Selvin J."/>
            <person name="Kiran G.S."/>
            <person name="Ibarra-Gamez J.C."/>
            <person name="Gomez-Gil B."/>
            <person name="Galaviz-Silva L."/>
        </authorList>
    </citation>
    <scope>NUCLEOTIDE SEQUENCE [LARGE SCALE GENOMIC DNA]</scope>
    <source>
        <strain evidence="3">36Y_RITHPW</strain>
    </source>
</reference>
<keyword evidence="1" id="KW-0812">Transmembrane</keyword>
<evidence type="ECO:0000313" key="2">
    <source>
        <dbReference type="EMBL" id="PCK33630.1"/>
    </source>
</evidence>
<dbReference type="AlphaFoldDB" id="A0A2A5JW47"/>
<feature type="transmembrane region" description="Helical" evidence="1">
    <location>
        <begin position="151"/>
        <end position="168"/>
    </location>
</feature>
<accession>A0A2A5JW47</accession>
<sequence>MINITDNFISNILGVILVVLCCLHLFLYNRIKRGANLPIFLGIALVLLLFFGFRSIHSGVDTLAYYRYFQEVKLLSFNGKGFEPGFFYLTYFFAKLGNWHAFLGGIVLIQLIAVFVSSNLLKIKDTILPVMLYIALLPGFDLMTNGLRQGVALSLGMLMVVVSLHYRWVKPITLTSILMHKSMISYIVVVFLPKFLTTNKAQKYIVLAGVVVSLIGLAGTSLGVGLKFADLLPIPIPGTGHSLGAKIDMYLYIEKQLLSPFMKLYFLLLSYALLWPYLYSLLSGKDTSSLKELASITLLLQFIFLLVWWTNFGYRFMYISYIASIFLSVKTVEEIGSKKLQCYLYAIVFLGFLSTYGSQNFSSFSLTSALG</sequence>
<feature type="transmembrane region" description="Helical" evidence="1">
    <location>
        <begin position="101"/>
        <end position="121"/>
    </location>
</feature>
<feature type="transmembrane region" description="Helical" evidence="1">
    <location>
        <begin position="340"/>
        <end position="358"/>
    </location>
</feature>
<feature type="transmembrane region" description="Helical" evidence="1">
    <location>
        <begin position="35"/>
        <end position="54"/>
    </location>
</feature>